<comment type="subcellular location">
    <subcellularLocation>
        <location evidence="1 10">Cell outer membrane</location>
        <topology evidence="1 10">Multi-pass membrane protein</topology>
    </subcellularLocation>
</comment>
<evidence type="ECO:0000259" key="13">
    <source>
        <dbReference type="Pfam" id="PF00593"/>
    </source>
</evidence>
<keyword evidence="8 15" id="KW-0675">Receptor</keyword>
<evidence type="ECO:0000313" key="15">
    <source>
        <dbReference type="EMBL" id="MFC5585555.1"/>
    </source>
</evidence>
<keyword evidence="7 10" id="KW-0472">Membrane</keyword>
<keyword evidence="2 10" id="KW-0813">Transport</keyword>
<keyword evidence="16" id="KW-1185">Reference proteome</keyword>
<evidence type="ECO:0000256" key="2">
    <source>
        <dbReference type="ARBA" id="ARBA00022448"/>
    </source>
</evidence>
<sequence length="617" mass="66356">MLSNRHRNSILAGTAGLLLGFSALTTQAEDFELDTLVITPSRTPTEAAKVGSTVEIIERKEIEEQSLPLVQDYLNQLPGLNLSPNGGPGNTTTLIMRGLRGQYVKTLFEGIEISEVTGPTVQSAYGHILSGSIGRIEVLKGPQSTLYGSDAMAGVVNLSTLGGIPQGIEHGIHVEGGSRKTGFGNYTLTGGFDRGEFGLSLSGFTTDGFSMASSGVEDDGYTNLTGTFSGRYEISDDLAVFASGLLLNGSTETDDGYPIADSPANSTFRQAAGRVGAEFSLFDGQLNNTVSAQISDTARESTSGFGSTSTFDGLRYKLDYLGSLEISPELTLNFGADWERQTALTASVDKSVSMGGGWIDAIYSPFDALTLTAGLRHDEHSTFGGHTSWRTTGSYEFASTGTRFHSSVGTGYRAPSLYELYAPFYGNIDLKPESSIGFDIGVEQRFLDDRLVADLTFFMIDVDNFIGYDPVTFQNIQTDGVVKTRGVEASFAIAATDWLDLHGAYTYTKATQTDGLREVRIPKHDIALGATIRPAERWEIGATAKIALDTVDGYVDGPRSELNDYVLLNAKIAYKPNKNTELYLRGENLLDQNYEVVQGYGTPGFGVFAGFRAKFAP</sequence>
<comment type="caution">
    <text evidence="15">The sequence shown here is derived from an EMBL/GenBank/DDBJ whole genome shotgun (WGS) entry which is preliminary data.</text>
</comment>
<evidence type="ECO:0000256" key="11">
    <source>
        <dbReference type="RuleBase" id="RU003357"/>
    </source>
</evidence>
<evidence type="ECO:0000256" key="4">
    <source>
        <dbReference type="ARBA" id="ARBA00022692"/>
    </source>
</evidence>
<feature type="domain" description="TonB-dependent receptor-like beta-barrel" evidence="13">
    <location>
        <begin position="223"/>
        <end position="589"/>
    </location>
</feature>
<dbReference type="PANTHER" id="PTHR30069">
    <property type="entry name" value="TONB-DEPENDENT OUTER MEMBRANE RECEPTOR"/>
    <property type="match status" value="1"/>
</dbReference>
<evidence type="ECO:0000256" key="3">
    <source>
        <dbReference type="ARBA" id="ARBA00022452"/>
    </source>
</evidence>
<dbReference type="InterPro" id="IPR036942">
    <property type="entry name" value="Beta-barrel_TonB_sf"/>
</dbReference>
<evidence type="ECO:0000313" key="16">
    <source>
        <dbReference type="Proteomes" id="UP001596107"/>
    </source>
</evidence>
<organism evidence="15 16">
    <name type="scientific">Nitratireductor kimnyeongensis</name>
    <dbReference type="NCBI Taxonomy" id="430679"/>
    <lineage>
        <taxon>Bacteria</taxon>
        <taxon>Pseudomonadati</taxon>
        <taxon>Pseudomonadota</taxon>
        <taxon>Alphaproteobacteria</taxon>
        <taxon>Hyphomicrobiales</taxon>
        <taxon>Phyllobacteriaceae</taxon>
        <taxon>Nitratireductor</taxon>
    </lineage>
</organism>
<comment type="similarity">
    <text evidence="10 11">Belongs to the TonB-dependent receptor family.</text>
</comment>
<dbReference type="Gene3D" id="2.40.170.20">
    <property type="entry name" value="TonB-dependent receptor, beta-barrel domain"/>
    <property type="match status" value="1"/>
</dbReference>
<accession>A0ABW0T9E5</accession>
<feature type="domain" description="TonB-dependent receptor plug" evidence="14">
    <location>
        <begin position="49"/>
        <end position="155"/>
    </location>
</feature>
<evidence type="ECO:0000256" key="12">
    <source>
        <dbReference type="SAM" id="SignalP"/>
    </source>
</evidence>
<keyword evidence="4 10" id="KW-0812">Transmembrane</keyword>
<evidence type="ECO:0000256" key="10">
    <source>
        <dbReference type="PROSITE-ProRule" id="PRU01360"/>
    </source>
</evidence>
<gene>
    <name evidence="15" type="ORF">ACFPOD_10560</name>
</gene>
<keyword evidence="6 11" id="KW-0798">TonB box</keyword>
<dbReference type="Pfam" id="PF00593">
    <property type="entry name" value="TonB_dep_Rec_b-barrel"/>
    <property type="match status" value="1"/>
</dbReference>
<evidence type="ECO:0000256" key="7">
    <source>
        <dbReference type="ARBA" id="ARBA00023136"/>
    </source>
</evidence>
<dbReference type="InterPro" id="IPR012910">
    <property type="entry name" value="Plug_dom"/>
</dbReference>
<dbReference type="Gene3D" id="2.170.130.10">
    <property type="entry name" value="TonB-dependent receptor, plug domain"/>
    <property type="match status" value="1"/>
</dbReference>
<feature type="chain" id="PRO_5046989802" evidence="12">
    <location>
        <begin position="29"/>
        <end position="617"/>
    </location>
</feature>
<keyword evidence="5 12" id="KW-0732">Signal</keyword>
<dbReference type="CDD" id="cd01347">
    <property type="entry name" value="ligand_gated_channel"/>
    <property type="match status" value="1"/>
</dbReference>
<evidence type="ECO:0000256" key="1">
    <source>
        <dbReference type="ARBA" id="ARBA00004571"/>
    </source>
</evidence>
<dbReference type="PROSITE" id="PS52016">
    <property type="entry name" value="TONB_DEPENDENT_REC_3"/>
    <property type="match status" value="1"/>
</dbReference>
<dbReference type="Proteomes" id="UP001596107">
    <property type="component" value="Unassembled WGS sequence"/>
</dbReference>
<evidence type="ECO:0000256" key="8">
    <source>
        <dbReference type="ARBA" id="ARBA00023170"/>
    </source>
</evidence>
<evidence type="ECO:0000256" key="9">
    <source>
        <dbReference type="ARBA" id="ARBA00023237"/>
    </source>
</evidence>
<dbReference type="SUPFAM" id="SSF56935">
    <property type="entry name" value="Porins"/>
    <property type="match status" value="1"/>
</dbReference>
<dbReference type="PANTHER" id="PTHR30069:SF29">
    <property type="entry name" value="HEMOGLOBIN AND HEMOGLOBIN-HAPTOGLOBIN-BINDING PROTEIN 1-RELATED"/>
    <property type="match status" value="1"/>
</dbReference>
<keyword evidence="9 10" id="KW-0998">Cell outer membrane</keyword>
<dbReference type="RefSeq" id="WP_223021144.1">
    <property type="nucleotide sequence ID" value="NZ_CP078143.1"/>
</dbReference>
<dbReference type="InterPro" id="IPR000531">
    <property type="entry name" value="Beta-barrel_TonB"/>
</dbReference>
<evidence type="ECO:0000259" key="14">
    <source>
        <dbReference type="Pfam" id="PF07715"/>
    </source>
</evidence>
<name>A0ABW0T9E5_9HYPH</name>
<dbReference type="InterPro" id="IPR037066">
    <property type="entry name" value="Plug_dom_sf"/>
</dbReference>
<evidence type="ECO:0000256" key="5">
    <source>
        <dbReference type="ARBA" id="ARBA00022729"/>
    </source>
</evidence>
<dbReference type="Pfam" id="PF07715">
    <property type="entry name" value="Plug"/>
    <property type="match status" value="1"/>
</dbReference>
<proteinExistence type="inferred from homology"/>
<protein>
    <submittedName>
        <fullName evidence="15">TonB-dependent receptor plug domain-containing protein</fullName>
    </submittedName>
</protein>
<evidence type="ECO:0000256" key="6">
    <source>
        <dbReference type="ARBA" id="ARBA00023077"/>
    </source>
</evidence>
<feature type="signal peptide" evidence="12">
    <location>
        <begin position="1"/>
        <end position="28"/>
    </location>
</feature>
<keyword evidence="3 10" id="KW-1134">Transmembrane beta strand</keyword>
<dbReference type="InterPro" id="IPR039426">
    <property type="entry name" value="TonB-dep_rcpt-like"/>
</dbReference>
<dbReference type="EMBL" id="JBHSNB010000002">
    <property type="protein sequence ID" value="MFC5585555.1"/>
    <property type="molecule type" value="Genomic_DNA"/>
</dbReference>
<reference evidence="16" key="1">
    <citation type="journal article" date="2019" name="Int. J. Syst. Evol. Microbiol.">
        <title>The Global Catalogue of Microorganisms (GCM) 10K type strain sequencing project: providing services to taxonomists for standard genome sequencing and annotation.</title>
        <authorList>
            <consortium name="The Broad Institute Genomics Platform"/>
            <consortium name="The Broad Institute Genome Sequencing Center for Infectious Disease"/>
            <person name="Wu L."/>
            <person name="Ma J."/>
        </authorList>
    </citation>
    <scope>NUCLEOTIDE SEQUENCE [LARGE SCALE GENOMIC DNA]</scope>
    <source>
        <strain evidence="16">JCM 3366</strain>
    </source>
</reference>